<evidence type="ECO:0000259" key="5">
    <source>
        <dbReference type="Pfam" id="PF00149"/>
    </source>
</evidence>
<dbReference type="RefSeq" id="WP_256650367.1">
    <property type="nucleotide sequence ID" value="NZ_JANIAA010000006.1"/>
</dbReference>
<feature type="transmembrane region" description="Helical" evidence="4">
    <location>
        <begin position="44"/>
        <end position="64"/>
    </location>
</feature>
<proteinExistence type="predicted"/>
<dbReference type="Proteomes" id="UP001204746">
    <property type="component" value="Unassembled WGS sequence"/>
</dbReference>
<evidence type="ECO:0000256" key="2">
    <source>
        <dbReference type="ARBA" id="ARBA00022801"/>
    </source>
</evidence>
<keyword evidence="4" id="KW-1133">Transmembrane helix</keyword>
<sequence>MVVLYVVIALVVVGLLTGVHWYVWRRLVRDTTARGGWARRTGTAAAFALPLISVGALIAGRAGAPFPLQRALAWPGYLWLALLLYLTLALLVGEAVRPLLGAWLRRNESADVRSTGGPGAPAGAPERAADADAALPTAFADAGGGGAPAPAAVGTGGREGAAAEGGAGSAAGDGLGAAVVSEAEALADGAVEAPAGVAGPAVAGAVKVAEGDATKPTAQLTAQVAAEAARSGAAAPVDAASVGPGVAASVGSVDAASAGPGDVASAGPVDAAPAAPVASRRLFVARAVAVGATAVAAGTVGYGTYTVLRGPRVKRITVPLAKLPRRAHGFRIAVVSDIHLGPILGRDHTRRVVEAVNRTNADLVAVVGDLVDGSVADLGPAAEPLRGLRARHGSYFVTGNHEYYSGAAEWVDHVRELGLRPLENERTELPGFDLAGVNDVAGESEGHGPDFGKALGDRDRSRASVLLAHQPVVIHDAVKAGVDLQLSGHTHGGQLWPGTYVAELANPTAAGLERYGDTQLYVTRGAGAWGPPVRVGAPPDVTVVELASTRA</sequence>
<keyword evidence="4" id="KW-0812">Transmembrane</keyword>
<feature type="transmembrane region" description="Helical" evidence="4">
    <location>
        <begin position="6"/>
        <end position="24"/>
    </location>
</feature>
<dbReference type="PANTHER" id="PTHR31302">
    <property type="entry name" value="TRANSMEMBRANE PROTEIN WITH METALLOPHOSPHOESTERASE DOMAIN-RELATED"/>
    <property type="match status" value="1"/>
</dbReference>
<keyword evidence="1" id="KW-0479">Metal-binding</keyword>
<evidence type="ECO:0000256" key="1">
    <source>
        <dbReference type="ARBA" id="ARBA00022723"/>
    </source>
</evidence>
<keyword evidence="2" id="KW-0378">Hydrolase</keyword>
<feature type="transmembrane region" description="Helical" evidence="4">
    <location>
        <begin position="76"/>
        <end position="96"/>
    </location>
</feature>
<evidence type="ECO:0000256" key="3">
    <source>
        <dbReference type="SAM" id="MobiDB-lite"/>
    </source>
</evidence>
<dbReference type="PANTHER" id="PTHR31302:SF31">
    <property type="entry name" value="PHOSPHODIESTERASE YAEI"/>
    <property type="match status" value="1"/>
</dbReference>
<comment type="caution">
    <text evidence="6">The sequence shown here is derived from an EMBL/GenBank/DDBJ whole genome shotgun (WGS) entry which is preliminary data.</text>
</comment>
<feature type="domain" description="Calcineurin-like phosphoesterase" evidence="5">
    <location>
        <begin position="330"/>
        <end position="492"/>
    </location>
</feature>
<evidence type="ECO:0000313" key="7">
    <source>
        <dbReference type="Proteomes" id="UP001204746"/>
    </source>
</evidence>
<dbReference type="SUPFAM" id="SSF56300">
    <property type="entry name" value="Metallo-dependent phosphatases"/>
    <property type="match status" value="1"/>
</dbReference>
<dbReference type="CDD" id="cd07385">
    <property type="entry name" value="MPP_YkuE_C"/>
    <property type="match status" value="1"/>
</dbReference>
<dbReference type="Pfam" id="PF00149">
    <property type="entry name" value="Metallophos"/>
    <property type="match status" value="1"/>
</dbReference>
<keyword evidence="4" id="KW-0472">Membrane</keyword>
<evidence type="ECO:0000313" key="6">
    <source>
        <dbReference type="EMBL" id="MCQ8189255.1"/>
    </source>
</evidence>
<organism evidence="6 7">
    <name type="scientific">Streptomyces rugosispiralis</name>
    <dbReference type="NCBI Taxonomy" id="2967341"/>
    <lineage>
        <taxon>Bacteria</taxon>
        <taxon>Bacillati</taxon>
        <taxon>Actinomycetota</taxon>
        <taxon>Actinomycetes</taxon>
        <taxon>Kitasatosporales</taxon>
        <taxon>Streptomycetaceae</taxon>
        <taxon>Streptomyces</taxon>
    </lineage>
</organism>
<protein>
    <submittedName>
        <fullName evidence="6">Metallophosphoesterase</fullName>
    </submittedName>
</protein>
<dbReference type="InterPro" id="IPR029052">
    <property type="entry name" value="Metallo-depent_PP-like"/>
</dbReference>
<dbReference type="InterPro" id="IPR051158">
    <property type="entry name" value="Metallophosphoesterase_sf"/>
</dbReference>
<feature type="compositionally biased region" description="Gly residues" evidence="3">
    <location>
        <begin position="154"/>
        <end position="167"/>
    </location>
</feature>
<dbReference type="EMBL" id="JANIAA010000006">
    <property type="protein sequence ID" value="MCQ8189255.1"/>
    <property type="molecule type" value="Genomic_DNA"/>
</dbReference>
<evidence type="ECO:0000256" key="4">
    <source>
        <dbReference type="SAM" id="Phobius"/>
    </source>
</evidence>
<feature type="region of interest" description="Disordered" evidence="3">
    <location>
        <begin position="144"/>
        <end position="167"/>
    </location>
</feature>
<dbReference type="Gene3D" id="3.60.21.10">
    <property type="match status" value="1"/>
</dbReference>
<keyword evidence="7" id="KW-1185">Reference proteome</keyword>
<accession>A0ABT1UXI8</accession>
<dbReference type="InterPro" id="IPR004843">
    <property type="entry name" value="Calcineurin-like_PHP"/>
</dbReference>
<gene>
    <name evidence="6" type="ORF">NP777_13475</name>
</gene>
<reference evidence="6 7" key="1">
    <citation type="submission" date="2022-07" db="EMBL/GenBank/DDBJ databases">
        <authorList>
            <person name="Phongsopitanun W."/>
            <person name="Tanasupawat S."/>
        </authorList>
    </citation>
    <scope>NUCLEOTIDE SEQUENCE [LARGE SCALE GENOMIC DNA]</scope>
    <source>
        <strain evidence="6 7">RCU-064</strain>
    </source>
</reference>
<name>A0ABT1UXI8_9ACTN</name>